<accession>A0A1Z3N7K8</accession>
<evidence type="ECO:0000259" key="2">
    <source>
        <dbReference type="Pfam" id="PF08486"/>
    </source>
</evidence>
<dbReference type="Proteomes" id="UP000197003">
    <property type="component" value="Chromosome"/>
</dbReference>
<dbReference type="InterPro" id="IPR051922">
    <property type="entry name" value="Bact_Sporulation_Assoc"/>
</dbReference>
<dbReference type="EMBL" id="CP020946">
    <property type="protein sequence ID" value="ASD63460.1"/>
    <property type="molecule type" value="Genomic_DNA"/>
</dbReference>
<gene>
    <name evidence="3" type="ORF">B9G79_07690</name>
</gene>
<reference evidence="3 4" key="1">
    <citation type="submission" date="2017-04" db="EMBL/GenBank/DDBJ databases">
        <title>Whole genome sequence of Bdellovibrio bacteriovorus strain SSB218315.</title>
        <authorList>
            <person name="Oyedara O."/>
            <person name="Rodriguez-Perez M.A."/>
        </authorList>
    </citation>
    <scope>NUCLEOTIDE SEQUENCE [LARGE SCALE GENOMIC DNA]</scope>
    <source>
        <strain evidence="3 4">SSB218315</strain>
    </source>
</reference>
<sequence>MKLVFAALIFSIGLVSFTSEARAEDKEIVRVRLSSLAGKIAFTGTGLQFQNLTQNFRPVAIPNSSSAEVRVLSKGNKKIWALRINNKDPEHLFTDKYLMIQGHNLRVGSQALPGRVLLNLNSERQIDVIGVMPLDEYITGVLASEMPLSWPLETLKAQAVAARSYALAVIHERKDKAYHLESSVLDQVFRHVVAEDRKSPLIQKALQAVESTKGIKLLGNKDRVLKAFYHSDCGGKTTTSKNVWNYGVNTGVVVDSSCPTNPRGHWKLSLTKMDLQKRLKVEDFRDLQLERNPADQRIKSVRVAFSGLPDKVISANDFRQALGFQDLRSALFDMKKTGDQFLFEGRGFGHGVGLCQWGSRALGQKGYTFRQILKHYYPLASLNQPTLIAHAPQSQDSQ</sequence>
<dbReference type="NCBIfam" id="TIGR02669">
    <property type="entry name" value="SpoIID_LytB"/>
    <property type="match status" value="1"/>
</dbReference>
<feature type="chain" id="PRO_5013142588" evidence="1">
    <location>
        <begin position="24"/>
        <end position="398"/>
    </location>
</feature>
<feature type="signal peptide" evidence="1">
    <location>
        <begin position="1"/>
        <end position="23"/>
    </location>
</feature>
<dbReference type="RefSeq" id="WP_088564997.1">
    <property type="nucleotide sequence ID" value="NZ_CP020946.1"/>
</dbReference>
<feature type="domain" description="Sporulation stage II protein D amidase enhancer LytB N-terminal" evidence="2">
    <location>
        <begin position="123"/>
        <end position="216"/>
    </location>
</feature>
<evidence type="ECO:0000256" key="1">
    <source>
        <dbReference type="SAM" id="SignalP"/>
    </source>
</evidence>
<evidence type="ECO:0000313" key="4">
    <source>
        <dbReference type="Proteomes" id="UP000197003"/>
    </source>
</evidence>
<dbReference type="GO" id="GO:0030288">
    <property type="term" value="C:outer membrane-bounded periplasmic space"/>
    <property type="evidence" value="ECO:0007669"/>
    <property type="project" value="TreeGrafter"/>
</dbReference>
<dbReference type="GO" id="GO:0030435">
    <property type="term" value="P:sporulation resulting in formation of a cellular spore"/>
    <property type="evidence" value="ECO:0007669"/>
    <property type="project" value="InterPro"/>
</dbReference>
<dbReference type="InterPro" id="IPR013486">
    <property type="entry name" value="SpoIID/LytB"/>
</dbReference>
<dbReference type="PANTHER" id="PTHR30032:SF4">
    <property type="entry name" value="AMIDASE ENHANCER"/>
    <property type="match status" value="1"/>
</dbReference>
<dbReference type="PANTHER" id="PTHR30032">
    <property type="entry name" value="N-ACETYLMURAMOYL-L-ALANINE AMIDASE-RELATED"/>
    <property type="match status" value="1"/>
</dbReference>
<dbReference type="InterPro" id="IPR013693">
    <property type="entry name" value="SpoIID/LytB_N"/>
</dbReference>
<evidence type="ECO:0000313" key="3">
    <source>
        <dbReference type="EMBL" id="ASD63460.1"/>
    </source>
</evidence>
<dbReference type="AlphaFoldDB" id="A0A1Z3N7K8"/>
<keyword evidence="1" id="KW-0732">Signal</keyword>
<organism evidence="3 4">
    <name type="scientific">Bdellovibrio bacteriovorus</name>
    <dbReference type="NCBI Taxonomy" id="959"/>
    <lineage>
        <taxon>Bacteria</taxon>
        <taxon>Pseudomonadati</taxon>
        <taxon>Bdellovibrionota</taxon>
        <taxon>Bdellovibrionia</taxon>
        <taxon>Bdellovibrionales</taxon>
        <taxon>Pseudobdellovibrionaceae</taxon>
        <taxon>Bdellovibrio</taxon>
    </lineage>
</organism>
<dbReference type="OrthoDB" id="5291145at2"/>
<proteinExistence type="predicted"/>
<name>A0A1Z3N7K8_BDEBC</name>
<protein>
    <submittedName>
        <fullName evidence="3">Stage II sporulation protein D</fullName>
    </submittedName>
</protein>
<dbReference type="Pfam" id="PF08486">
    <property type="entry name" value="SpoIID"/>
    <property type="match status" value="1"/>
</dbReference>